<reference evidence="2 3" key="1">
    <citation type="submission" date="2017-02" db="EMBL/GenBank/DDBJ databases">
        <title>Pseudoalteromonas ulvae TC14 Genome.</title>
        <authorList>
            <person name="Molmeret M."/>
        </authorList>
    </citation>
    <scope>NUCLEOTIDE SEQUENCE [LARGE SCALE GENOMIC DNA]</scope>
    <source>
        <strain evidence="2">TC14</strain>
    </source>
</reference>
<dbReference type="AlphaFoldDB" id="A0A244CN22"/>
<evidence type="ECO:0008006" key="4">
    <source>
        <dbReference type="Google" id="ProtNLM"/>
    </source>
</evidence>
<dbReference type="OrthoDB" id="6397778at2"/>
<evidence type="ECO:0000313" key="2">
    <source>
        <dbReference type="EMBL" id="OUL56906.1"/>
    </source>
</evidence>
<organism evidence="2 3">
    <name type="scientific">Pseudoalteromonas ulvae</name>
    <dbReference type="NCBI Taxonomy" id="107327"/>
    <lineage>
        <taxon>Bacteria</taxon>
        <taxon>Pseudomonadati</taxon>
        <taxon>Pseudomonadota</taxon>
        <taxon>Gammaproteobacteria</taxon>
        <taxon>Alteromonadales</taxon>
        <taxon>Pseudoalteromonadaceae</taxon>
        <taxon>Pseudoalteromonas</taxon>
    </lineage>
</organism>
<dbReference type="PROSITE" id="PS51257">
    <property type="entry name" value="PROKAR_LIPOPROTEIN"/>
    <property type="match status" value="1"/>
</dbReference>
<dbReference type="EMBL" id="MWPV01000005">
    <property type="protein sequence ID" value="OUL56906.1"/>
    <property type="molecule type" value="Genomic_DNA"/>
</dbReference>
<accession>A0A244CN22</accession>
<gene>
    <name evidence="2" type="ORF">B1199_16195</name>
</gene>
<dbReference type="Proteomes" id="UP000194841">
    <property type="component" value="Unassembled WGS sequence"/>
</dbReference>
<evidence type="ECO:0000313" key="3">
    <source>
        <dbReference type="Proteomes" id="UP000194841"/>
    </source>
</evidence>
<keyword evidence="1" id="KW-0732">Signal</keyword>
<proteinExistence type="predicted"/>
<sequence length="251" mass="28034">MKTLKVGAIALMCITLCSCATLHMVSIGISTLSYSITGKSVTDHVISQVTSQDCALHRLILGQQACFDNQQDYIAVLNSPDSAGLKAEAKWRLSEANSTNNQHLDTHKIDKPANLSLQQHQHRPITLEEITSFTAMDFSDELLESLDDSVADSHNESFYARLIPAEEIPRLYAVVGTFKQLRYAQTRQAEYRQHQAQLLTKGSRYQVVIGPLTAQQYTEFAALEHKDSPWRTRLCHNLTPAPCDSTMLASR</sequence>
<dbReference type="RefSeq" id="WP_086745162.1">
    <property type="nucleotide sequence ID" value="NZ_MWPV01000005.1"/>
</dbReference>
<protein>
    <recommendedName>
        <fullName evidence="4">SPOR domain-containing protein</fullName>
    </recommendedName>
</protein>
<feature type="signal peptide" evidence="1">
    <location>
        <begin position="1"/>
        <end position="20"/>
    </location>
</feature>
<name>A0A244CN22_PSEDV</name>
<keyword evidence="3" id="KW-1185">Reference proteome</keyword>
<evidence type="ECO:0000256" key="1">
    <source>
        <dbReference type="SAM" id="SignalP"/>
    </source>
</evidence>
<comment type="caution">
    <text evidence="2">The sequence shown here is derived from an EMBL/GenBank/DDBJ whole genome shotgun (WGS) entry which is preliminary data.</text>
</comment>
<feature type="chain" id="PRO_5012941658" description="SPOR domain-containing protein" evidence="1">
    <location>
        <begin position="21"/>
        <end position="251"/>
    </location>
</feature>